<evidence type="ECO:0000256" key="3">
    <source>
        <dbReference type="ARBA" id="ARBA00023027"/>
    </source>
</evidence>
<dbReference type="InterPro" id="IPR029753">
    <property type="entry name" value="D-isomer_DH_CS"/>
</dbReference>
<dbReference type="InterPro" id="IPR006139">
    <property type="entry name" value="D-isomer_2_OHA_DH_cat_dom"/>
</dbReference>
<keyword evidence="8" id="KW-1185">Reference proteome</keyword>
<accession>A0A4U0FC17</accession>
<comment type="caution">
    <text evidence="7">The sequence shown here is derived from an EMBL/GenBank/DDBJ whole genome shotgun (WGS) entry which is preliminary data.</text>
</comment>
<name>A0A4U0FC17_9BACL</name>
<comment type="similarity">
    <text evidence="1 4">Belongs to the D-isomer specific 2-hydroxyacid dehydrogenase family.</text>
</comment>
<feature type="domain" description="D-isomer specific 2-hydroxyacid dehydrogenase catalytic" evidence="5">
    <location>
        <begin position="24"/>
        <end position="316"/>
    </location>
</feature>
<evidence type="ECO:0000256" key="4">
    <source>
        <dbReference type="RuleBase" id="RU003719"/>
    </source>
</evidence>
<dbReference type="InterPro" id="IPR006140">
    <property type="entry name" value="D-isomer_DH_NAD-bd"/>
</dbReference>
<dbReference type="FunFam" id="3.40.50.720:FF:000203">
    <property type="entry name" value="D-3-phosphoglycerate dehydrogenase (SerA)"/>
    <property type="match status" value="1"/>
</dbReference>
<feature type="domain" description="D-isomer specific 2-hydroxyacid dehydrogenase NAD-binding" evidence="6">
    <location>
        <begin position="107"/>
        <end position="287"/>
    </location>
</feature>
<dbReference type="AlphaFoldDB" id="A0A4U0FC17"/>
<dbReference type="Pfam" id="PF02826">
    <property type="entry name" value="2-Hacid_dh_C"/>
    <property type="match status" value="1"/>
</dbReference>
<proteinExistence type="inferred from homology"/>
<dbReference type="Pfam" id="PF00389">
    <property type="entry name" value="2-Hacid_dh"/>
    <property type="match status" value="1"/>
</dbReference>
<dbReference type="EMBL" id="SUPK01000004">
    <property type="protein sequence ID" value="TJY42270.1"/>
    <property type="molecule type" value="Genomic_DNA"/>
</dbReference>
<dbReference type="PROSITE" id="PS00670">
    <property type="entry name" value="D_2_HYDROXYACID_DH_2"/>
    <property type="match status" value="1"/>
</dbReference>
<dbReference type="OrthoDB" id="9805416at2"/>
<sequence length="318" mass="34663">MKITVLDGYALNPGDLSWSGLERLGDVTVYDRTPADLIIERARGSEILLTNKTPLRKETLAELPGLRYIGVLATGYDVVDAKEASERGIVVANVPAYSTDSVAQFVFAMLLELCHHVGRHDESVKRGEWTSSIDFSYWRTPLLELAGKTFGIIGMGRIGARTAEIAAAFGMKVKAYTRRMEGAPPHAFIEWASLDDVLETSDVVSLHCPLTPDTEGLIDRRALSRMKPSAFLINTSRGKLLVEQDVADALNEGRLAGAALDVLSAEPPRNGSPLLTAKNCVITPHIAWATQEARQRLLDAAVKNVEAFLKGKSINVVR</sequence>
<gene>
    <name evidence="7" type="ORF">E5161_09715</name>
</gene>
<evidence type="ECO:0000259" key="6">
    <source>
        <dbReference type="Pfam" id="PF02826"/>
    </source>
</evidence>
<dbReference type="GO" id="GO:0016616">
    <property type="term" value="F:oxidoreductase activity, acting on the CH-OH group of donors, NAD or NADP as acceptor"/>
    <property type="evidence" value="ECO:0007669"/>
    <property type="project" value="InterPro"/>
</dbReference>
<evidence type="ECO:0000313" key="7">
    <source>
        <dbReference type="EMBL" id="TJY42270.1"/>
    </source>
</evidence>
<evidence type="ECO:0000256" key="1">
    <source>
        <dbReference type="ARBA" id="ARBA00005854"/>
    </source>
</evidence>
<evidence type="ECO:0000313" key="8">
    <source>
        <dbReference type="Proteomes" id="UP000309673"/>
    </source>
</evidence>
<dbReference type="PANTHER" id="PTHR43761:SF1">
    <property type="entry name" value="D-ISOMER SPECIFIC 2-HYDROXYACID DEHYDROGENASE CATALYTIC DOMAIN-CONTAINING PROTEIN-RELATED"/>
    <property type="match status" value="1"/>
</dbReference>
<dbReference type="PANTHER" id="PTHR43761">
    <property type="entry name" value="D-ISOMER SPECIFIC 2-HYDROXYACID DEHYDROGENASE FAMILY PROTEIN (AFU_ORTHOLOGUE AFUA_1G13630)"/>
    <property type="match status" value="1"/>
</dbReference>
<dbReference type="InterPro" id="IPR036291">
    <property type="entry name" value="NAD(P)-bd_dom_sf"/>
</dbReference>
<evidence type="ECO:0000259" key="5">
    <source>
        <dbReference type="Pfam" id="PF00389"/>
    </source>
</evidence>
<dbReference type="CDD" id="cd12162">
    <property type="entry name" value="2-Hacid_dh_4"/>
    <property type="match status" value="1"/>
</dbReference>
<dbReference type="InterPro" id="IPR050418">
    <property type="entry name" value="D-iso_2-hydroxyacid_DH_PdxB"/>
</dbReference>
<dbReference type="PROSITE" id="PS00671">
    <property type="entry name" value="D_2_HYDROXYACID_DH_3"/>
    <property type="match status" value="1"/>
</dbReference>
<organism evidence="7 8">
    <name type="scientific">Cohnella pontilimi</name>
    <dbReference type="NCBI Taxonomy" id="2564100"/>
    <lineage>
        <taxon>Bacteria</taxon>
        <taxon>Bacillati</taxon>
        <taxon>Bacillota</taxon>
        <taxon>Bacilli</taxon>
        <taxon>Bacillales</taxon>
        <taxon>Paenibacillaceae</taxon>
        <taxon>Cohnella</taxon>
    </lineage>
</organism>
<dbReference type="SUPFAM" id="SSF52283">
    <property type="entry name" value="Formate/glycerate dehydrogenase catalytic domain-like"/>
    <property type="match status" value="1"/>
</dbReference>
<keyword evidence="3" id="KW-0520">NAD</keyword>
<dbReference type="SUPFAM" id="SSF51735">
    <property type="entry name" value="NAD(P)-binding Rossmann-fold domains"/>
    <property type="match status" value="1"/>
</dbReference>
<keyword evidence="2 4" id="KW-0560">Oxidoreductase</keyword>
<evidence type="ECO:0000256" key="2">
    <source>
        <dbReference type="ARBA" id="ARBA00023002"/>
    </source>
</evidence>
<dbReference type="Gene3D" id="3.40.50.720">
    <property type="entry name" value="NAD(P)-binding Rossmann-like Domain"/>
    <property type="match status" value="2"/>
</dbReference>
<dbReference type="GO" id="GO:0051287">
    <property type="term" value="F:NAD binding"/>
    <property type="evidence" value="ECO:0007669"/>
    <property type="project" value="InterPro"/>
</dbReference>
<reference evidence="7 8" key="1">
    <citation type="submission" date="2019-04" db="EMBL/GenBank/DDBJ databases">
        <title>Cohnella sp. nov., isolated from soil.</title>
        <authorList>
            <person name="Kim W."/>
        </authorList>
    </citation>
    <scope>NUCLEOTIDE SEQUENCE [LARGE SCALE GENOMIC DNA]</scope>
    <source>
        <strain evidence="7 8">CAU 1483</strain>
    </source>
</reference>
<protein>
    <submittedName>
        <fullName evidence="7">D-2-hydroxyacid dehydrogenase</fullName>
    </submittedName>
</protein>
<dbReference type="Proteomes" id="UP000309673">
    <property type="component" value="Unassembled WGS sequence"/>
</dbReference>
<dbReference type="RefSeq" id="WP_136777525.1">
    <property type="nucleotide sequence ID" value="NZ_SUPK01000004.1"/>
</dbReference>